<dbReference type="Proteomes" id="UP000050523">
    <property type="component" value="Unassembled WGS sequence"/>
</dbReference>
<dbReference type="GO" id="GO:0022857">
    <property type="term" value="F:transmembrane transporter activity"/>
    <property type="evidence" value="ECO:0007669"/>
    <property type="project" value="InterPro"/>
</dbReference>
<accession>A0AA40P6E6</accession>
<dbReference type="InterPro" id="IPR050367">
    <property type="entry name" value="APC_superfamily"/>
</dbReference>
<gene>
    <name evidence="6" type="ORF">ALO43_100185</name>
</gene>
<keyword evidence="3" id="KW-0812">Transmembrane</keyword>
<protein>
    <submittedName>
        <fullName evidence="6">Ethanolamine permease</fullName>
    </submittedName>
</protein>
<keyword evidence="5" id="KW-0472">Membrane</keyword>
<reference evidence="6 7" key="1">
    <citation type="submission" date="2015-09" db="EMBL/GenBank/DDBJ databases">
        <title>Genome announcement of multiple Pseudomonas syringae strains.</title>
        <authorList>
            <person name="Thakur S."/>
            <person name="Wang P.W."/>
            <person name="Gong Y."/>
            <person name="Weir B.S."/>
            <person name="Guttman D.S."/>
        </authorList>
    </citation>
    <scope>NUCLEOTIDE SEQUENCE [LARGE SCALE GENOMIC DNA]</scope>
    <source>
        <strain evidence="6 7">ICMP9151</strain>
    </source>
</reference>
<dbReference type="Pfam" id="PF13520">
    <property type="entry name" value="AA_permease_2"/>
    <property type="match status" value="1"/>
</dbReference>
<sequence length="544" mass="58228">MGAHCSRSCKRTGTRRSSSIADARKTALLLPALAANTLAQTCTKSTQQVTSIDPDGLQTTCFEAMRRILMHWHGVCNRMFQRLQNLRETTMSTQLKPTLGTIHLWGIAVGLVISGEYFGWSYGWGVAGTLGFLVTALMIATMYTCFIFSFTELTTAIPHAGGPFAYSRRAFGEKGGLIAGMATLIEFVFAPPAIAMAIGAYLNVQYPGLDPRHAAVGAYIVFMALNIVGVKLAATFELVVCILAVAELLVFMGVVAPAFSFSNFALNGWAGSQTFGPEAIAGMFAAIPFAIWFFLAIEGAAMAAEEAKDPKRTIPKAYISGILTLVVLAIGVMLFAGGVGDWRTLANINDPLPQAMKAVVGDSSGWLHMLVWIGLFGLVASFHGIIMGYSRQFFALARAGYLPASLAKLSRFQTPHRAIIAGGLIGIAAIYSDGLINLSGMTLTAAMITMAVFGAIVMYIMSMLSLFKLRKTEPHLERTFRAPGYPVVPGIALALAVVCLVAMAWFNMLIGLIFLGLMAIGFIYFSLTAKSRADAPADAMLTGR</sequence>
<keyword evidence="2" id="KW-1003">Cell membrane</keyword>
<evidence type="ECO:0000256" key="2">
    <source>
        <dbReference type="ARBA" id="ARBA00022475"/>
    </source>
</evidence>
<dbReference type="EMBL" id="LJRO01000114">
    <property type="protein sequence ID" value="KPZ04540.1"/>
    <property type="molecule type" value="Genomic_DNA"/>
</dbReference>
<dbReference type="PANTHER" id="PTHR42770:SF7">
    <property type="entry name" value="MEMBRANE PROTEIN"/>
    <property type="match status" value="1"/>
</dbReference>
<evidence type="ECO:0000256" key="3">
    <source>
        <dbReference type="ARBA" id="ARBA00022692"/>
    </source>
</evidence>
<evidence type="ECO:0000313" key="7">
    <source>
        <dbReference type="Proteomes" id="UP000050523"/>
    </source>
</evidence>
<dbReference type="GO" id="GO:0005886">
    <property type="term" value="C:plasma membrane"/>
    <property type="evidence" value="ECO:0007669"/>
    <property type="project" value="UniProtKB-SubCell"/>
</dbReference>
<dbReference type="PANTHER" id="PTHR42770">
    <property type="entry name" value="AMINO ACID TRANSPORTER-RELATED"/>
    <property type="match status" value="1"/>
</dbReference>
<dbReference type="InterPro" id="IPR004757">
    <property type="entry name" value="EtNH_permease"/>
</dbReference>
<dbReference type="InterPro" id="IPR002293">
    <property type="entry name" value="AA/rel_permease1"/>
</dbReference>
<comment type="subcellular location">
    <subcellularLocation>
        <location evidence="1">Cell membrane</location>
        <topology evidence="1">Multi-pass membrane protein</topology>
    </subcellularLocation>
</comment>
<name>A0AA40P6E6_9PSED</name>
<organism evidence="6 7">
    <name type="scientific">Pseudomonas tremae</name>
    <dbReference type="NCBI Taxonomy" id="200454"/>
    <lineage>
        <taxon>Bacteria</taxon>
        <taxon>Pseudomonadati</taxon>
        <taxon>Pseudomonadota</taxon>
        <taxon>Gammaproteobacteria</taxon>
        <taxon>Pseudomonadales</taxon>
        <taxon>Pseudomonadaceae</taxon>
        <taxon>Pseudomonas</taxon>
    </lineage>
</organism>
<dbReference type="AlphaFoldDB" id="A0AA40P6E6"/>
<evidence type="ECO:0000313" key="6">
    <source>
        <dbReference type="EMBL" id="KPZ04540.1"/>
    </source>
</evidence>
<keyword evidence="4" id="KW-1133">Transmembrane helix</keyword>
<evidence type="ECO:0000256" key="1">
    <source>
        <dbReference type="ARBA" id="ARBA00004651"/>
    </source>
</evidence>
<dbReference type="NCBIfam" id="TIGR00908">
    <property type="entry name" value="2A0305"/>
    <property type="match status" value="1"/>
</dbReference>
<evidence type="ECO:0000256" key="5">
    <source>
        <dbReference type="ARBA" id="ARBA00023136"/>
    </source>
</evidence>
<comment type="caution">
    <text evidence="6">The sequence shown here is derived from an EMBL/GenBank/DDBJ whole genome shotgun (WGS) entry which is preliminary data.</text>
</comment>
<dbReference type="Gene3D" id="1.20.1740.10">
    <property type="entry name" value="Amino acid/polyamine transporter I"/>
    <property type="match status" value="1"/>
</dbReference>
<evidence type="ECO:0000256" key="4">
    <source>
        <dbReference type="ARBA" id="ARBA00022989"/>
    </source>
</evidence>
<dbReference type="PIRSF" id="PIRSF006060">
    <property type="entry name" value="AA_transporter"/>
    <property type="match status" value="1"/>
</dbReference>
<proteinExistence type="predicted"/>